<dbReference type="Proteomes" id="UP000249005">
    <property type="component" value="Chromosome 1"/>
</dbReference>
<feature type="transmembrane region" description="Helical" evidence="1">
    <location>
        <begin position="93"/>
        <end position="115"/>
    </location>
</feature>
<dbReference type="RefSeq" id="WP_111740092.1">
    <property type="nucleotide sequence ID" value="NZ_LR698987.1"/>
</dbReference>
<accession>A0A2X4V446</accession>
<protein>
    <submittedName>
        <fullName evidence="2">Uncharacterized protein</fullName>
    </submittedName>
</protein>
<proteinExistence type="predicted"/>
<gene>
    <name evidence="2" type="ORF">NCTC12151_01530</name>
</gene>
<dbReference type="OrthoDB" id="10009705at2"/>
<keyword evidence="1" id="KW-0472">Membrane</keyword>
<name>A0A2X4V446_9GAMM</name>
<dbReference type="KEGG" id="lri:NCTC12151_01530"/>
<organism evidence="2 3">
    <name type="scientific">Leminorella richardii</name>
    <dbReference type="NCBI Taxonomy" id="158841"/>
    <lineage>
        <taxon>Bacteria</taxon>
        <taxon>Pseudomonadati</taxon>
        <taxon>Pseudomonadota</taxon>
        <taxon>Gammaproteobacteria</taxon>
        <taxon>Enterobacterales</taxon>
        <taxon>Budviciaceae</taxon>
        <taxon>Leminorella</taxon>
    </lineage>
</organism>
<evidence type="ECO:0000313" key="3">
    <source>
        <dbReference type="Proteomes" id="UP000249005"/>
    </source>
</evidence>
<evidence type="ECO:0000313" key="2">
    <source>
        <dbReference type="EMBL" id="SQI40070.1"/>
    </source>
</evidence>
<sequence>MEEQSKKQKKPLFDDVHGLRFMESWPAILRWLSILPVAIVVFLIVRILFVGTVLNIMQQSMPLVANYVGAVATLIVYCPVVEVSAAAAPSKRTAVATVLALGISGSLIYTAFAFWHTLSFEPNVHTGIVLTLSTVCATLGSFLGVRNTYVRSKKQLLEKVQD</sequence>
<feature type="transmembrane region" description="Helical" evidence="1">
    <location>
        <begin position="28"/>
        <end position="49"/>
    </location>
</feature>
<feature type="transmembrane region" description="Helical" evidence="1">
    <location>
        <begin position="61"/>
        <end position="81"/>
    </location>
</feature>
<keyword evidence="1" id="KW-0812">Transmembrane</keyword>
<dbReference type="AlphaFoldDB" id="A0A2X4V446"/>
<feature type="transmembrane region" description="Helical" evidence="1">
    <location>
        <begin position="127"/>
        <end position="145"/>
    </location>
</feature>
<reference evidence="2 3" key="1">
    <citation type="submission" date="2018-06" db="EMBL/GenBank/DDBJ databases">
        <authorList>
            <consortium name="Pathogen Informatics"/>
            <person name="Doyle S."/>
        </authorList>
    </citation>
    <scope>NUCLEOTIDE SEQUENCE [LARGE SCALE GENOMIC DNA]</scope>
    <source>
        <strain evidence="2 3">NCTC12151</strain>
    </source>
</reference>
<keyword evidence="3" id="KW-1185">Reference proteome</keyword>
<keyword evidence="1" id="KW-1133">Transmembrane helix</keyword>
<evidence type="ECO:0000256" key="1">
    <source>
        <dbReference type="SAM" id="Phobius"/>
    </source>
</evidence>
<dbReference type="EMBL" id="LS483470">
    <property type="protein sequence ID" value="SQI40070.1"/>
    <property type="molecule type" value="Genomic_DNA"/>
</dbReference>